<keyword evidence="3" id="KW-1185">Reference proteome</keyword>
<dbReference type="EMBL" id="JAKEIP010000058">
    <property type="protein sequence ID" value="MCF1595212.1"/>
    <property type="molecule type" value="Genomic_DNA"/>
</dbReference>
<reference evidence="2" key="1">
    <citation type="submission" date="2022-01" db="EMBL/GenBank/DDBJ databases">
        <title>Draft Genome Sequences of Seven Type Strains of the Genus Streptomyces.</title>
        <authorList>
            <person name="Aziz S."/>
            <person name="Coretto E."/>
            <person name="Chronakova A."/>
            <person name="Sproer C."/>
            <person name="Huber K."/>
            <person name="Nouioui I."/>
            <person name="Gross H."/>
        </authorList>
    </citation>
    <scope>NUCLEOTIDE SEQUENCE</scope>
    <source>
        <strain evidence="2">DSM 103493</strain>
    </source>
</reference>
<dbReference type="SUPFAM" id="SSF50129">
    <property type="entry name" value="GroES-like"/>
    <property type="match status" value="1"/>
</dbReference>
<dbReference type="GO" id="GO:0016491">
    <property type="term" value="F:oxidoreductase activity"/>
    <property type="evidence" value="ECO:0007669"/>
    <property type="project" value="InterPro"/>
</dbReference>
<dbReference type="Gene3D" id="3.90.180.10">
    <property type="entry name" value="Medium-chain alcohol dehydrogenases, catalytic domain"/>
    <property type="match status" value="1"/>
</dbReference>
<sequence>MRALITTDYAAAPEVAEIPRPEFGPNEVLVKVAASSVNGFDAMVAGGYLKGMLPHTFPAVLGKDFAGTIEAVGADVQGFAPGDEVFGAVMELAIGRGAIAEYAVAQTAVGLTHRPAGLDIARAGALTVAGATAHTAIEALSLQPSDTVLIVGATGGVGSLAVQLAAATGARVLATHRGRGNAAHLIGLGAHELVDATGDLAAAVRQYAPDGVHAALHLGGDLDTVAGLVKQGGRLASAAAQPAPDAYADRGLTIVQVMADASAKRLDHLATEVAEGRLDVPIMQTFTLDDAPEAMRAFGASKHGKIAVCVQASEH</sequence>
<protein>
    <submittedName>
        <fullName evidence="2">NADP-dependent oxidoreductase</fullName>
    </submittedName>
</protein>
<accession>A0A9X1TL56</accession>
<evidence type="ECO:0000313" key="3">
    <source>
        <dbReference type="Proteomes" id="UP001139384"/>
    </source>
</evidence>
<evidence type="ECO:0000313" key="2">
    <source>
        <dbReference type="EMBL" id="MCF1595212.1"/>
    </source>
</evidence>
<dbReference type="SUPFAM" id="SSF51735">
    <property type="entry name" value="NAD(P)-binding Rossmann-fold domains"/>
    <property type="match status" value="1"/>
</dbReference>
<dbReference type="Pfam" id="PF00107">
    <property type="entry name" value="ADH_zinc_N"/>
    <property type="match status" value="1"/>
</dbReference>
<evidence type="ECO:0000259" key="1">
    <source>
        <dbReference type="SMART" id="SM00829"/>
    </source>
</evidence>
<dbReference type="SMART" id="SM00829">
    <property type="entry name" value="PKS_ER"/>
    <property type="match status" value="1"/>
</dbReference>
<dbReference type="Proteomes" id="UP001139384">
    <property type="component" value="Unassembled WGS sequence"/>
</dbReference>
<organism evidence="2 3">
    <name type="scientific">Streptomyces muensis</name>
    <dbReference type="NCBI Taxonomy" id="1077944"/>
    <lineage>
        <taxon>Bacteria</taxon>
        <taxon>Bacillati</taxon>
        <taxon>Actinomycetota</taxon>
        <taxon>Actinomycetes</taxon>
        <taxon>Kitasatosporales</taxon>
        <taxon>Streptomycetaceae</taxon>
        <taxon>Streptomyces</taxon>
    </lineage>
</organism>
<gene>
    <name evidence="2" type="ORF">L0P92_16755</name>
</gene>
<name>A0A9X1TL56_STRM4</name>
<proteinExistence type="predicted"/>
<dbReference type="RefSeq" id="WP_234763517.1">
    <property type="nucleotide sequence ID" value="NZ_JAKEIP010000058.1"/>
</dbReference>
<dbReference type="CDD" id="cd05289">
    <property type="entry name" value="MDR_like_2"/>
    <property type="match status" value="1"/>
</dbReference>
<dbReference type="InterPro" id="IPR052733">
    <property type="entry name" value="Chloroplast_QOR"/>
</dbReference>
<comment type="caution">
    <text evidence="2">The sequence shown here is derived from an EMBL/GenBank/DDBJ whole genome shotgun (WGS) entry which is preliminary data.</text>
</comment>
<dbReference type="PANTHER" id="PTHR44013:SF1">
    <property type="entry name" value="ZINC-TYPE ALCOHOL DEHYDROGENASE-LIKE PROTEIN C16A3.02C"/>
    <property type="match status" value="1"/>
</dbReference>
<dbReference type="Gene3D" id="3.40.50.720">
    <property type="entry name" value="NAD(P)-binding Rossmann-like Domain"/>
    <property type="match status" value="1"/>
</dbReference>
<dbReference type="PANTHER" id="PTHR44013">
    <property type="entry name" value="ZINC-TYPE ALCOHOL DEHYDROGENASE-LIKE PROTEIN C16A3.02C"/>
    <property type="match status" value="1"/>
</dbReference>
<dbReference type="InterPro" id="IPR036291">
    <property type="entry name" value="NAD(P)-bd_dom_sf"/>
</dbReference>
<dbReference type="InterPro" id="IPR011032">
    <property type="entry name" value="GroES-like_sf"/>
</dbReference>
<dbReference type="InterPro" id="IPR013149">
    <property type="entry name" value="ADH-like_C"/>
</dbReference>
<dbReference type="InterPro" id="IPR020843">
    <property type="entry name" value="ER"/>
</dbReference>
<dbReference type="InterPro" id="IPR013154">
    <property type="entry name" value="ADH-like_N"/>
</dbReference>
<dbReference type="AlphaFoldDB" id="A0A9X1TL56"/>
<dbReference type="Pfam" id="PF08240">
    <property type="entry name" value="ADH_N"/>
    <property type="match status" value="1"/>
</dbReference>
<feature type="domain" description="Enoyl reductase (ER)" evidence="1">
    <location>
        <begin position="6"/>
        <end position="308"/>
    </location>
</feature>